<protein>
    <submittedName>
        <fullName evidence="2">Uncharacterized protein</fullName>
    </submittedName>
</protein>
<feature type="region of interest" description="Disordered" evidence="1">
    <location>
        <begin position="1"/>
        <end position="24"/>
    </location>
</feature>
<evidence type="ECO:0000256" key="1">
    <source>
        <dbReference type="SAM" id="MobiDB-lite"/>
    </source>
</evidence>
<comment type="caution">
    <text evidence="2">The sequence shown here is derived from an EMBL/GenBank/DDBJ whole genome shotgun (WGS) entry which is preliminary data.</text>
</comment>
<feature type="region of interest" description="Disordered" evidence="1">
    <location>
        <begin position="57"/>
        <end position="84"/>
    </location>
</feature>
<name>A0A4Y8PYY3_9BACL</name>
<dbReference type="Proteomes" id="UP000298246">
    <property type="component" value="Unassembled WGS sequence"/>
</dbReference>
<sequence>MKPYRHNRPTDYVQHQRSRVVRRKSRIARRIGWTVAHTGSLTKGKIHCSCPHCAVKTKSHGLPKSQQARLASYEEQLSDRGLEG</sequence>
<dbReference type="RefSeq" id="WP_134754523.1">
    <property type="nucleotide sequence ID" value="NZ_MYFO02000005.1"/>
</dbReference>
<accession>A0A4Y8PYY3</accession>
<proteinExistence type="predicted"/>
<dbReference type="AlphaFoldDB" id="A0A4Y8PYY3"/>
<reference evidence="2 3" key="1">
    <citation type="submission" date="2017-03" db="EMBL/GenBank/DDBJ databases">
        <title>Isolation of Levoglucosan Utilizing Bacteria.</title>
        <authorList>
            <person name="Arya A.S."/>
        </authorList>
    </citation>
    <scope>NUCLEOTIDE SEQUENCE [LARGE SCALE GENOMIC DNA]</scope>
    <source>
        <strain evidence="2 3">MEC069</strain>
    </source>
</reference>
<dbReference type="EMBL" id="MYFO01000021">
    <property type="protein sequence ID" value="TFE86080.1"/>
    <property type="molecule type" value="Genomic_DNA"/>
</dbReference>
<gene>
    <name evidence="2" type="ORF">B5M42_15800</name>
</gene>
<keyword evidence="3" id="KW-1185">Reference proteome</keyword>
<organism evidence="2 3">
    <name type="scientific">Paenibacillus athensensis</name>
    <dbReference type="NCBI Taxonomy" id="1967502"/>
    <lineage>
        <taxon>Bacteria</taxon>
        <taxon>Bacillati</taxon>
        <taxon>Bacillota</taxon>
        <taxon>Bacilli</taxon>
        <taxon>Bacillales</taxon>
        <taxon>Paenibacillaceae</taxon>
        <taxon>Paenibacillus</taxon>
    </lineage>
</organism>
<evidence type="ECO:0000313" key="3">
    <source>
        <dbReference type="Proteomes" id="UP000298246"/>
    </source>
</evidence>
<dbReference type="OrthoDB" id="2003637at2"/>
<evidence type="ECO:0000313" key="2">
    <source>
        <dbReference type="EMBL" id="TFE86080.1"/>
    </source>
</evidence>